<protein>
    <submittedName>
        <fullName evidence="1">Uncharacterized protein</fullName>
    </submittedName>
</protein>
<comment type="caution">
    <text evidence="1">The sequence shown here is derived from an EMBL/GenBank/DDBJ whole genome shotgun (WGS) entry which is preliminary data.</text>
</comment>
<dbReference type="AlphaFoldDB" id="A0A1Y2HJ98"/>
<evidence type="ECO:0000313" key="2">
    <source>
        <dbReference type="Proteomes" id="UP000193411"/>
    </source>
</evidence>
<keyword evidence="2" id="KW-1185">Reference proteome</keyword>
<name>A0A1Y2HJ98_9FUNG</name>
<gene>
    <name evidence="1" type="ORF">BCR44DRAFT_199854</name>
</gene>
<evidence type="ECO:0000313" key="1">
    <source>
        <dbReference type="EMBL" id="ORZ33773.1"/>
    </source>
</evidence>
<accession>A0A1Y2HJ98</accession>
<dbReference type="Proteomes" id="UP000193411">
    <property type="component" value="Unassembled WGS sequence"/>
</dbReference>
<sequence>MITLPGLFSSRCLSAAHSEAVHHASTHPSAVVSAIPTLVTEPLASTVSAQETNRFFWFPILFPQLCDFQFNFVFVCSSF</sequence>
<dbReference type="EMBL" id="MCFL01000033">
    <property type="protein sequence ID" value="ORZ33773.1"/>
    <property type="molecule type" value="Genomic_DNA"/>
</dbReference>
<proteinExistence type="predicted"/>
<organism evidence="1 2">
    <name type="scientific">Catenaria anguillulae PL171</name>
    <dbReference type="NCBI Taxonomy" id="765915"/>
    <lineage>
        <taxon>Eukaryota</taxon>
        <taxon>Fungi</taxon>
        <taxon>Fungi incertae sedis</taxon>
        <taxon>Blastocladiomycota</taxon>
        <taxon>Blastocladiomycetes</taxon>
        <taxon>Blastocladiales</taxon>
        <taxon>Catenariaceae</taxon>
        <taxon>Catenaria</taxon>
    </lineage>
</organism>
<reference evidence="1 2" key="1">
    <citation type="submission" date="2016-07" db="EMBL/GenBank/DDBJ databases">
        <title>Pervasive Adenine N6-methylation of Active Genes in Fungi.</title>
        <authorList>
            <consortium name="DOE Joint Genome Institute"/>
            <person name="Mondo S.J."/>
            <person name="Dannebaum R.O."/>
            <person name="Kuo R.C."/>
            <person name="Labutti K."/>
            <person name="Haridas S."/>
            <person name="Kuo A."/>
            <person name="Salamov A."/>
            <person name="Ahrendt S.R."/>
            <person name="Lipzen A."/>
            <person name="Sullivan W."/>
            <person name="Andreopoulos W.B."/>
            <person name="Clum A."/>
            <person name="Lindquist E."/>
            <person name="Daum C."/>
            <person name="Ramamoorthy G.K."/>
            <person name="Gryganskyi A."/>
            <person name="Culley D."/>
            <person name="Magnuson J.K."/>
            <person name="James T.Y."/>
            <person name="O'Malley M.A."/>
            <person name="Stajich J.E."/>
            <person name="Spatafora J.W."/>
            <person name="Visel A."/>
            <person name="Grigoriev I.V."/>
        </authorList>
    </citation>
    <scope>NUCLEOTIDE SEQUENCE [LARGE SCALE GENOMIC DNA]</scope>
    <source>
        <strain evidence="1 2">PL171</strain>
    </source>
</reference>